<reference evidence="2 3" key="1">
    <citation type="submission" date="2016-06" db="EMBL/GenBank/DDBJ databases">
        <authorList>
            <person name="Kjaerup R.B."/>
            <person name="Dalgaard T.S."/>
            <person name="Juul-Madsen H.R."/>
        </authorList>
    </citation>
    <scope>NUCLEOTIDE SEQUENCE [LARGE SCALE GENOMIC DNA]</scope>
    <source>
        <strain evidence="2 3">DSM 45626</strain>
    </source>
</reference>
<gene>
    <name evidence="2" type="ORF">GA0070558_1775</name>
</gene>
<proteinExistence type="predicted"/>
<dbReference type="AlphaFoldDB" id="A0A1C4YSU6"/>
<keyword evidence="1" id="KW-0472">Membrane</keyword>
<evidence type="ECO:0000256" key="1">
    <source>
        <dbReference type="SAM" id="Phobius"/>
    </source>
</evidence>
<feature type="transmembrane region" description="Helical" evidence="1">
    <location>
        <begin position="76"/>
        <end position="100"/>
    </location>
</feature>
<feature type="transmembrane region" description="Helical" evidence="1">
    <location>
        <begin position="112"/>
        <end position="132"/>
    </location>
</feature>
<keyword evidence="1" id="KW-0812">Transmembrane</keyword>
<name>A0A1C4YSU6_9ACTN</name>
<keyword evidence="1" id="KW-1133">Transmembrane helix</keyword>
<dbReference type="Proteomes" id="UP000199375">
    <property type="component" value="Unassembled WGS sequence"/>
</dbReference>
<evidence type="ECO:0000313" key="2">
    <source>
        <dbReference type="EMBL" id="SCF23825.1"/>
    </source>
</evidence>
<dbReference type="EMBL" id="FMCW01000077">
    <property type="protein sequence ID" value="SCF23825.1"/>
    <property type="molecule type" value="Genomic_DNA"/>
</dbReference>
<sequence>MKGNTPVSDAADVAHRTKDWGYIPPTSNADVRFVYTTRGSRAESAEPDPTSDAGVEFSYHDVDRKLRSNVKVPGKFTAHLLDTLDVTIGVVGMVAAPVAILKFTSGALPSELLFALCLAAVVAVGGLTRSVIKRRR</sequence>
<organism evidence="2 3">
    <name type="scientific">Micromonospora haikouensis</name>
    <dbReference type="NCBI Taxonomy" id="686309"/>
    <lineage>
        <taxon>Bacteria</taxon>
        <taxon>Bacillati</taxon>
        <taxon>Actinomycetota</taxon>
        <taxon>Actinomycetes</taxon>
        <taxon>Micromonosporales</taxon>
        <taxon>Micromonosporaceae</taxon>
        <taxon>Micromonospora</taxon>
    </lineage>
</organism>
<accession>A0A1C4YSU6</accession>
<protein>
    <submittedName>
        <fullName evidence="2">Uncharacterized protein</fullName>
    </submittedName>
</protein>
<evidence type="ECO:0000313" key="3">
    <source>
        <dbReference type="Proteomes" id="UP000199375"/>
    </source>
</evidence>